<dbReference type="GO" id="GO:0006508">
    <property type="term" value="P:proteolysis"/>
    <property type="evidence" value="ECO:0007669"/>
    <property type="project" value="UniProtKB-KW"/>
</dbReference>
<comment type="caution">
    <text evidence="9">The sequence shown here is derived from an EMBL/GenBank/DDBJ whole genome shotgun (WGS) entry which is preliminary data.</text>
</comment>
<dbReference type="PANTHER" id="PTHR43660">
    <property type="entry name" value="DIPEPTIDYL CARBOXYPEPTIDASE"/>
    <property type="match status" value="1"/>
</dbReference>
<keyword evidence="2 7" id="KW-0645">Protease</keyword>
<evidence type="ECO:0000256" key="3">
    <source>
        <dbReference type="ARBA" id="ARBA00022723"/>
    </source>
</evidence>
<dbReference type="InterPro" id="IPR045090">
    <property type="entry name" value="Pept_M3A_M3B"/>
</dbReference>
<keyword evidence="6 7" id="KW-0482">Metalloprotease</keyword>
<proteinExistence type="inferred from homology"/>
<evidence type="ECO:0000256" key="7">
    <source>
        <dbReference type="RuleBase" id="RU003435"/>
    </source>
</evidence>
<dbReference type="FunFam" id="3.40.390.10:FF:000009">
    <property type="entry name" value="Oligopeptidase A"/>
    <property type="match status" value="1"/>
</dbReference>
<gene>
    <name evidence="9" type="ORF">BFP71_15800</name>
</gene>
<evidence type="ECO:0000256" key="1">
    <source>
        <dbReference type="ARBA" id="ARBA00006040"/>
    </source>
</evidence>
<keyword evidence="3 7" id="KW-0479">Metal-binding</keyword>
<dbReference type="Pfam" id="PF01432">
    <property type="entry name" value="Peptidase_M3"/>
    <property type="match status" value="1"/>
</dbReference>
<protein>
    <submittedName>
        <fullName evidence="9">Peptidase M3</fullName>
    </submittedName>
</protein>
<dbReference type="PANTHER" id="PTHR43660:SF1">
    <property type="entry name" value="DIPEPTIDYL CARBOXYPEPTIDASE"/>
    <property type="match status" value="1"/>
</dbReference>
<keyword evidence="10" id="KW-1185">Reference proteome</keyword>
<evidence type="ECO:0000256" key="5">
    <source>
        <dbReference type="ARBA" id="ARBA00022833"/>
    </source>
</evidence>
<evidence type="ECO:0000256" key="6">
    <source>
        <dbReference type="ARBA" id="ARBA00023049"/>
    </source>
</evidence>
<dbReference type="GO" id="GO:0005829">
    <property type="term" value="C:cytosol"/>
    <property type="evidence" value="ECO:0007669"/>
    <property type="project" value="TreeGrafter"/>
</dbReference>
<evidence type="ECO:0000259" key="8">
    <source>
        <dbReference type="Pfam" id="PF01432"/>
    </source>
</evidence>
<dbReference type="Proteomes" id="UP000095552">
    <property type="component" value="Unassembled WGS sequence"/>
</dbReference>
<dbReference type="STRING" id="1563681.BFP71_15800"/>
<sequence length="679" mass="77288">MHNPLLSKFQTPFNTPPFEEITNDHFKPAIEQLISEAKKEIDDIIKNEAKADFDNTIVALEKSGKQLDRASSVFFNLNSAETSDEIQLLARDISPLLTEFSNDILLNQSLFARVKEVFDTIDQSNLTEEQQTLLSKTYKGFVRNGALLNEVDKEKLRSIDVELSQLSLEFGEHVLAETNKYEMVLTNESDLEGLPPFAIEQAKETAKEKGHDDSWVITLDYPSYVPFMTYAKQRHLRKELSIAFSTKAFKGDELDNQEIVKKIVNLRNERAALLGYETHAHFILEERMAESPKKVMDFLGEIREYGKPGAEDDVQQVAEFAKSLDGLEDLQKWDFGYYSEKLKKEKYSIDDELLKPYFQLEKVVEGVFKTAELLFGLTFEQNDEIQKYHQDVTVYEVKDENGAHVSVFYADFFPRAGKRAGAWMTSYAGQFKDGNENHRPHVSIVCNFTKPTGTTPSLLTFNEVTTLFHEFGHALHGMLANGTYESLSGTSVFWDFVELPSQILENWCYEKECLDLFATHYETGEPIPTELIEKIKASANFMEGYQTMRQLTFGLLDMAWHGQDNSGVNDVEAFEKDIFAQTDVLPAVSGTNMSCSFSHIFQGGYSAGYYSYKWAEVLDADAFAYFKEHGIFNKEIANKFKEHVLSAGGSAHPMTLYKRFRGQEPDVKALLKRAGLLKD</sequence>
<dbReference type="SUPFAM" id="SSF55486">
    <property type="entry name" value="Metalloproteases ('zincins'), catalytic domain"/>
    <property type="match status" value="1"/>
</dbReference>
<name>A0A1E5T0L3_9BACT</name>
<dbReference type="AlphaFoldDB" id="A0A1E5T0L3"/>
<dbReference type="InterPro" id="IPR001567">
    <property type="entry name" value="Pept_M3A_M3B_dom"/>
</dbReference>
<comment type="cofactor">
    <cofactor evidence="7">
        <name>Zn(2+)</name>
        <dbReference type="ChEBI" id="CHEBI:29105"/>
    </cofactor>
    <text evidence="7">Binds 1 zinc ion.</text>
</comment>
<accession>A0A1E5T0L3</accession>
<dbReference type="InterPro" id="IPR024077">
    <property type="entry name" value="Neurolysin/TOP_dom2"/>
</dbReference>
<dbReference type="InterPro" id="IPR034005">
    <property type="entry name" value="M3A_DCP"/>
</dbReference>
<evidence type="ECO:0000256" key="4">
    <source>
        <dbReference type="ARBA" id="ARBA00022801"/>
    </source>
</evidence>
<comment type="similarity">
    <text evidence="1 7">Belongs to the peptidase M3 family.</text>
</comment>
<dbReference type="CDD" id="cd06456">
    <property type="entry name" value="M3A_DCP"/>
    <property type="match status" value="1"/>
</dbReference>
<dbReference type="GO" id="GO:0004222">
    <property type="term" value="F:metalloendopeptidase activity"/>
    <property type="evidence" value="ECO:0007669"/>
    <property type="project" value="InterPro"/>
</dbReference>
<keyword evidence="5 7" id="KW-0862">Zinc</keyword>
<feature type="domain" description="Peptidase M3A/M3B catalytic" evidence="8">
    <location>
        <begin position="227"/>
        <end position="675"/>
    </location>
</feature>
<dbReference type="GO" id="GO:0046872">
    <property type="term" value="F:metal ion binding"/>
    <property type="evidence" value="ECO:0007669"/>
    <property type="project" value="UniProtKB-UniRule"/>
</dbReference>
<dbReference type="Gene3D" id="1.10.1370.10">
    <property type="entry name" value="Neurolysin, domain 3"/>
    <property type="match status" value="1"/>
</dbReference>
<evidence type="ECO:0000256" key="2">
    <source>
        <dbReference type="ARBA" id="ARBA00022670"/>
    </source>
</evidence>
<dbReference type="Gene3D" id="3.40.390.10">
    <property type="entry name" value="Collagenase (Catalytic Domain)"/>
    <property type="match status" value="1"/>
</dbReference>
<evidence type="ECO:0000313" key="10">
    <source>
        <dbReference type="Proteomes" id="UP000095552"/>
    </source>
</evidence>
<dbReference type="Gene3D" id="1.10.1370.40">
    <property type="match status" value="1"/>
</dbReference>
<dbReference type="RefSeq" id="WP_069836406.1">
    <property type="nucleotide sequence ID" value="NZ_MDGQ01000005.1"/>
</dbReference>
<dbReference type="InterPro" id="IPR024079">
    <property type="entry name" value="MetalloPept_cat_dom_sf"/>
</dbReference>
<dbReference type="OrthoDB" id="9773538at2"/>
<organism evidence="9 10">
    <name type="scientific">Roseivirga misakiensis</name>
    <dbReference type="NCBI Taxonomy" id="1563681"/>
    <lineage>
        <taxon>Bacteria</taxon>
        <taxon>Pseudomonadati</taxon>
        <taxon>Bacteroidota</taxon>
        <taxon>Cytophagia</taxon>
        <taxon>Cytophagales</taxon>
        <taxon>Roseivirgaceae</taxon>
        <taxon>Roseivirga</taxon>
    </lineage>
</organism>
<dbReference type="GO" id="GO:0004180">
    <property type="term" value="F:carboxypeptidase activity"/>
    <property type="evidence" value="ECO:0007669"/>
    <property type="project" value="TreeGrafter"/>
</dbReference>
<dbReference type="EMBL" id="MDGQ01000005">
    <property type="protein sequence ID" value="OEK04901.1"/>
    <property type="molecule type" value="Genomic_DNA"/>
</dbReference>
<reference evidence="9 10" key="1">
    <citation type="submission" date="2016-08" db="EMBL/GenBank/DDBJ databases">
        <title>Draft genome of Fabibacter sp. strain SK-8.</title>
        <authorList>
            <person name="Wong S.-K."/>
            <person name="Hamasaki K."/>
            <person name="Yoshizawa S."/>
        </authorList>
    </citation>
    <scope>NUCLEOTIDE SEQUENCE [LARGE SCALE GENOMIC DNA]</scope>
    <source>
        <strain evidence="9 10">SK-8</strain>
    </source>
</reference>
<evidence type="ECO:0000313" key="9">
    <source>
        <dbReference type="EMBL" id="OEK04901.1"/>
    </source>
</evidence>
<keyword evidence="4 7" id="KW-0378">Hydrolase</keyword>